<gene>
    <name evidence="3" type="ORF">K461DRAFT_211476</name>
</gene>
<accession>A0A9P4MFU6</accession>
<comment type="similarity">
    <text evidence="1 2">Belongs to the BolA/IbaG family.</text>
</comment>
<dbReference type="InterPro" id="IPR052275">
    <property type="entry name" value="Mt_Fe-S_assembly_factor"/>
</dbReference>
<sequence length="72" mass="7836">LNPAEAEIYTILLDKLSPTALEVADVSGGCGSMYALNIVSEAFRGLSTVKQHRLVNQALKGKVEQWHGLQVR</sequence>
<organism evidence="3 4">
    <name type="scientific">Myriangium duriaei CBS 260.36</name>
    <dbReference type="NCBI Taxonomy" id="1168546"/>
    <lineage>
        <taxon>Eukaryota</taxon>
        <taxon>Fungi</taxon>
        <taxon>Dikarya</taxon>
        <taxon>Ascomycota</taxon>
        <taxon>Pezizomycotina</taxon>
        <taxon>Dothideomycetes</taxon>
        <taxon>Dothideomycetidae</taxon>
        <taxon>Myriangiales</taxon>
        <taxon>Myriangiaceae</taxon>
        <taxon>Myriangium</taxon>
    </lineage>
</organism>
<dbReference type="EMBL" id="ML996093">
    <property type="protein sequence ID" value="KAF2148289.1"/>
    <property type="molecule type" value="Genomic_DNA"/>
</dbReference>
<dbReference type="Gene3D" id="3.30.300.90">
    <property type="entry name" value="BolA-like"/>
    <property type="match status" value="1"/>
</dbReference>
<dbReference type="OrthoDB" id="203381at2759"/>
<evidence type="ECO:0000313" key="4">
    <source>
        <dbReference type="Proteomes" id="UP000799439"/>
    </source>
</evidence>
<proteinExistence type="inferred from homology"/>
<evidence type="ECO:0000313" key="3">
    <source>
        <dbReference type="EMBL" id="KAF2148289.1"/>
    </source>
</evidence>
<evidence type="ECO:0000256" key="1">
    <source>
        <dbReference type="ARBA" id="ARBA00005578"/>
    </source>
</evidence>
<evidence type="ECO:0000256" key="2">
    <source>
        <dbReference type="RuleBase" id="RU003860"/>
    </source>
</evidence>
<dbReference type="Proteomes" id="UP000799439">
    <property type="component" value="Unassembled WGS sequence"/>
</dbReference>
<dbReference type="PANTHER" id="PTHR46188">
    <property type="entry name" value="BOLA-LIKE PROTEIN 3"/>
    <property type="match status" value="1"/>
</dbReference>
<dbReference type="SUPFAM" id="SSF82657">
    <property type="entry name" value="BolA-like"/>
    <property type="match status" value="1"/>
</dbReference>
<feature type="non-terminal residue" evidence="3">
    <location>
        <position position="72"/>
    </location>
</feature>
<dbReference type="Pfam" id="PF01722">
    <property type="entry name" value="BolA"/>
    <property type="match status" value="1"/>
</dbReference>
<comment type="caution">
    <text evidence="3">The sequence shown here is derived from an EMBL/GenBank/DDBJ whole genome shotgun (WGS) entry which is preliminary data.</text>
</comment>
<dbReference type="PANTHER" id="PTHR46188:SF1">
    <property type="entry name" value="BOLA-LIKE PROTEIN 3"/>
    <property type="match status" value="1"/>
</dbReference>
<name>A0A9P4MFU6_9PEZI</name>
<reference evidence="3" key="1">
    <citation type="journal article" date="2020" name="Stud. Mycol.">
        <title>101 Dothideomycetes genomes: a test case for predicting lifestyles and emergence of pathogens.</title>
        <authorList>
            <person name="Haridas S."/>
            <person name="Albert R."/>
            <person name="Binder M."/>
            <person name="Bloem J."/>
            <person name="Labutti K."/>
            <person name="Salamov A."/>
            <person name="Andreopoulos B."/>
            <person name="Baker S."/>
            <person name="Barry K."/>
            <person name="Bills G."/>
            <person name="Bluhm B."/>
            <person name="Cannon C."/>
            <person name="Castanera R."/>
            <person name="Culley D."/>
            <person name="Daum C."/>
            <person name="Ezra D."/>
            <person name="Gonzalez J."/>
            <person name="Henrissat B."/>
            <person name="Kuo A."/>
            <person name="Liang C."/>
            <person name="Lipzen A."/>
            <person name="Lutzoni F."/>
            <person name="Magnuson J."/>
            <person name="Mondo S."/>
            <person name="Nolan M."/>
            <person name="Ohm R."/>
            <person name="Pangilinan J."/>
            <person name="Park H.-J."/>
            <person name="Ramirez L."/>
            <person name="Alfaro M."/>
            <person name="Sun H."/>
            <person name="Tritt A."/>
            <person name="Yoshinaga Y."/>
            <person name="Zwiers L.-H."/>
            <person name="Turgeon B."/>
            <person name="Goodwin S."/>
            <person name="Spatafora J."/>
            <person name="Crous P."/>
            <person name="Grigoriev I."/>
        </authorList>
    </citation>
    <scope>NUCLEOTIDE SEQUENCE</scope>
    <source>
        <strain evidence="3">CBS 260.36</strain>
    </source>
</reference>
<keyword evidence="4" id="KW-1185">Reference proteome</keyword>
<feature type="non-terminal residue" evidence="3">
    <location>
        <position position="1"/>
    </location>
</feature>
<dbReference type="InterPro" id="IPR036065">
    <property type="entry name" value="BolA-like_sf"/>
</dbReference>
<dbReference type="PIRSF" id="PIRSF003113">
    <property type="entry name" value="BolA"/>
    <property type="match status" value="1"/>
</dbReference>
<dbReference type="AlphaFoldDB" id="A0A9P4MFU6"/>
<protein>
    <submittedName>
        <fullName evidence="3">Bola-like protein</fullName>
    </submittedName>
</protein>
<dbReference type="InterPro" id="IPR002634">
    <property type="entry name" value="BolA"/>
</dbReference>
<dbReference type="GO" id="GO:0005759">
    <property type="term" value="C:mitochondrial matrix"/>
    <property type="evidence" value="ECO:0007669"/>
    <property type="project" value="TreeGrafter"/>
</dbReference>